<dbReference type="HOGENOM" id="CLU_1133560_0_0_1"/>
<dbReference type="RefSeq" id="XP_460152.2">
    <property type="nucleotide sequence ID" value="XM_460152.1"/>
</dbReference>
<dbReference type="InParanoid" id="Q6BNR8"/>
<feature type="compositionally biased region" description="Low complexity" evidence="1">
    <location>
        <begin position="163"/>
        <end position="177"/>
    </location>
</feature>
<organism evidence="2 3">
    <name type="scientific">Debaryomyces hansenii (strain ATCC 36239 / CBS 767 / BCRC 21394 / JCM 1990 / NBRC 0083 / IGC 2968)</name>
    <name type="common">Yeast</name>
    <name type="synonym">Torulaspora hansenii</name>
    <dbReference type="NCBI Taxonomy" id="284592"/>
    <lineage>
        <taxon>Eukaryota</taxon>
        <taxon>Fungi</taxon>
        <taxon>Dikarya</taxon>
        <taxon>Ascomycota</taxon>
        <taxon>Saccharomycotina</taxon>
        <taxon>Pichiomycetes</taxon>
        <taxon>Debaryomycetaceae</taxon>
        <taxon>Debaryomyces</taxon>
    </lineage>
</organism>
<evidence type="ECO:0000256" key="1">
    <source>
        <dbReference type="SAM" id="MobiDB-lite"/>
    </source>
</evidence>
<dbReference type="GeneID" id="2902484"/>
<feature type="compositionally biased region" description="Polar residues" evidence="1">
    <location>
        <begin position="114"/>
        <end position="124"/>
    </location>
</feature>
<evidence type="ECO:0000313" key="2">
    <source>
        <dbReference type="EMBL" id="CAG88425.2"/>
    </source>
</evidence>
<dbReference type="VEuPathDB" id="FungiDB:DEHA2E19470g"/>
<reference evidence="2 3" key="1">
    <citation type="journal article" date="2004" name="Nature">
        <title>Genome evolution in yeasts.</title>
        <authorList>
            <consortium name="Genolevures"/>
            <person name="Dujon B."/>
            <person name="Sherman D."/>
            <person name="Fischer G."/>
            <person name="Durrens P."/>
            <person name="Casaregola S."/>
            <person name="Lafontaine I."/>
            <person name="de Montigny J."/>
            <person name="Marck C."/>
            <person name="Neuveglise C."/>
            <person name="Talla E."/>
            <person name="Goffard N."/>
            <person name="Frangeul L."/>
            <person name="Aigle M."/>
            <person name="Anthouard V."/>
            <person name="Babour A."/>
            <person name="Barbe V."/>
            <person name="Barnay S."/>
            <person name="Blanchin S."/>
            <person name="Beckerich J.M."/>
            <person name="Beyne E."/>
            <person name="Bleykasten C."/>
            <person name="Boisrame A."/>
            <person name="Boyer J."/>
            <person name="Cattolico L."/>
            <person name="Confanioleri F."/>
            <person name="de Daruvar A."/>
            <person name="Despons L."/>
            <person name="Fabre E."/>
            <person name="Fairhead C."/>
            <person name="Ferry-Dumazet H."/>
            <person name="Groppi A."/>
            <person name="Hantraye F."/>
            <person name="Hennequin C."/>
            <person name="Jauniaux N."/>
            <person name="Joyet P."/>
            <person name="Kachouri R."/>
            <person name="Kerrest A."/>
            <person name="Koszul R."/>
            <person name="Lemaire M."/>
            <person name="Lesur I."/>
            <person name="Ma L."/>
            <person name="Muller H."/>
            <person name="Nicaud J.M."/>
            <person name="Nikolski M."/>
            <person name="Oztas S."/>
            <person name="Ozier-Kalogeropoulos O."/>
            <person name="Pellenz S."/>
            <person name="Potier S."/>
            <person name="Richard G.F."/>
            <person name="Straub M.L."/>
            <person name="Suleau A."/>
            <person name="Swennene D."/>
            <person name="Tekaia F."/>
            <person name="Wesolowski-Louvel M."/>
            <person name="Westhof E."/>
            <person name="Wirth B."/>
            <person name="Zeniou-Meyer M."/>
            <person name="Zivanovic I."/>
            <person name="Bolotin-Fukuhara M."/>
            <person name="Thierry A."/>
            <person name="Bouchier C."/>
            <person name="Caudron B."/>
            <person name="Scarpelli C."/>
            <person name="Gaillardin C."/>
            <person name="Weissenbach J."/>
            <person name="Wincker P."/>
            <person name="Souciet J.L."/>
        </authorList>
    </citation>
    <scope>NUCLEOTIDE SEQUENCE [LARGE SCALE GENOMIC DNA]</scope>
    <source>
        <strain evidence="3">ATCC 36239 / CBS 767 / BCRC 21394 / JCM 1990 / NBRC 0083 / IGC 2968</strain>
    </source>
</reference>
<feature type="compositionally biased region" description="Polar residues" evidence="1">
    <location>
        <begin position="146"/>
        <end position="157"/>
    </location>
</feature>
<dbReference type="AlphaFoldDB" id="Q6BNR8"/>
<sequence>MTNTDDIFERIIESSNSSRNNSISLPCNNEDYVAPILDYTSEVFSNPNIEYNHIHLVCCDGEPHAHPAKVPLRRWSRSRSIVSNSLMNCINGQTSAGNHTDSIPCIDDSEGCTSRNKSTSTLSNCPKEAIDRTVPPMHNSNHKTDPTTQNSPGSSPYQEKFNRNSSSGSGIRDNSSNLSSSTNAYIDFYSYADMLNSEIAEGFHSDSQTDRISYVEDSSCADMSSRFSTISMDDYVNCIVSERGS</sequence>
<name>Q6BNR8_DEBHA</name>
<dbReference type="KEGG" id="dha:DEHA2E19470g"/>
<accession>Q6BNR8</accession>
<feature type="region of interest" description="Disordered" evidence="1">
    <location>
        <begin position="114"/>
        <end position="177"/>
    </location>
</feature>
<proteinExistence type="predicted"/>
<dbReference type="EMBL" id="CR382137">
    <property type="protein sequence ID" value="CAG88425.2"/>
    <property type="molecule type" value="Genomic_DNA"/>
</dbReference>
<keyword evidence="3" id="KW-1185">Reference proteome</keyword>
<gene>
    <name evidence="2" type="ordered locus">DEHA2E19470g</name>
</gene>
<protein>
    <submittedName>
        <fullName evidence="2">DEHA2E19470p</fullName>
    </submittedName>
</protein>
<evidence type="ECO:0000313" key="3">
    <source>
        <dbReference type="Proteomes" id="UP000000599"/>
    </source>
</evidence>
<dbReference type="OrthoDB" id="5364312at2759"/>
<dbReference type="Proteomes" id="UP000000599">
    <property type="component" value="Chromosome E"/>
</dbReference>